<dbReference type="PIRSF" id="PIRSF004808">
    <property type="entry name" value="LasT"/>
    <property type="match status" value="1"/>
</dbReference>
<comment type="catalytic activity">
    <reaction evidence="5">
        <text>cytidine(32) in tRNA + S-adenosyl-L-methionine = 2'-O-methylcytidine(32) in tRNA + S-adenosyl-L-homocysteine + H(+)</text>
        <dbReference type="Rhea" id="RHEA:42932"/>
        <dbReference type="Rhea" id="RHEA-COMP:10288"/>
        <dbReference type="Rhea" id="RHEA-COMP:10289"/>
        <dbReference type="ChEBI" id="CHEBI:15378"/>
        <dbReference type="ChEBI" id="CHEBI:57856"/>
        <dbReference type="ChEBI" id="CHEBI:59789"/>
        <dbReference type="ChEBI" id="CHEBI:74495"/>
        <dbReference type="ChEBI" id="CHEBI:82748"/>
        <dbReference type="EC" id="2.1.1.200"/>
    </reaction>
</comment>
<comment type="caution">
    <text evidence="7">The sequence shown here is derived from an EMBL/GenBank/DDBJ whole genome shotgun (WGS) entry which is preliminary data.</text>
</comment>
<organism evidence="7 8">
    <name type="scientific">Ferrimonas gelatinilytica</name>
    <dbReference type="NCBI Taxonomy" id="1255257"/>
    <lineage>
        <taxon>Bacteria</taxon>
        <taxon>Pseudomonadati</taxon>
        <taxon>Pseudomonadota</taxon>
        <taxon>Gammaproteobacteria</taxon>
        <taxon>Alteromonadales</taxon>
        <taxon>Ferrimonadaceae</taxon>
        <taxon>Ferrimonas</taxon>
    </lineage>
</organism>
<comment type="subcellular location">
    <subcellularLocation>
        <location evidence="5">Cytoplasm</location>
    </subcellularLocation>
</comment>
<dbReference type="PANTHER" id="PTHR42786:SF2">
    <property type="entry name" value="TRNA (CYTIDINE_URIDINE-2'-O-)-METHYLTRANSFERASE TRMJ"/>
    <property type="match status" value="1"/>
</dbReference>
<evidence type="ECO:0000256" key="3">
    <source>
        <dbReference type="ARBA" id="ARBA00022679"/>
    </source>
</evidence>
<evidence type="ECO:0000313" key="8">
    <source>
        <dbReference type="Proteomes" id="UP001501600"/>
    </source>
</evidence>
<dbReference type="InterPro" id="IPR029026">
    <property type="entry name" value="tRNA_m1G_MTases_N"/>
</dbReference>
<dbReference type="SUPFAM" id="SSF75217">
    <property type="entry name" value="alpha/beta knot"/>
    <property type="match status" value="1"/>
</dbReference>
<dbReference type="InterPro" id="IPR001537">
    <property type="entry name" value="SpoU_MeTrfase"/>
</dbReference>
<evidence type="ECO:0000259" key="6">
    <source>
        <dbReference type="Pfam" id="PF00588"/>
    </source>
</evidence>
<evidence type="ECO:0000256" key="2">
    <source>
        <dbReference type="ARBA" id="ARBA00022603"/>
    </source>
</evidence>
<dbReference type="InterPro" id="IPR029028">
    <property type="entry name" value="Alpha/beta_knot_MTases"/>
</dbReference>
<proteinExistence type="inferred from homology"/>
<dbReference type="Gene3D" id="1.10.8.590">
    <property type="match status" value="1"/>
</dbReference>
<dbReference type="Proteomes" id="UP001501600">
    <property type="component" value="Unassembled WGS sequence"/>
</dbReference>
<comment type="catalytic activity">
    <reaction evidence="5">
        <text>uridine(32) in tRNA + S-adenosyl-L-methionine = 2'-O-methyluridine(32) in tRNA + S-adenosyl-L-homocysteine + H(+)</text>
        <dbReference type="Rhea" id="RHEA:42936"/>
        <dbReference type="Rhea" id="RHEA-COMP:10107"/>
        <dbReference type="Rhea" id="RHEA-COMP:10290"/>
        <dbReference type="ChEBI" id="CHEBI:15378"/>
        <dbReference type="ChEBI" id="CHEBI:57856"/>
        <dbReference type="ChEBI" id="CHEBI:59789"/>
        <dbReference type="ChEBI" id="CHEBI:65315"/>
        <dbReference type="ChEBI" id="CHEBI:74478"/>
        <dbReference type="EC" id="2.1.1.200"/>
    </reaction>
</comment>
<feature type="domain" description="tRNA/rRNA methyltransferase SpoU type" evidence="6">
    <location>
        <begin position="5"/>
        <end position="154"/>
    </location>
</feature>
<dbReference type="Gene3D" id="3.40.1280.10">
    <property type="match status" value="1"/>
</dbReference>
<name>A0ABP9S5D4_9GAMM</name>
<comment type="function">
    <text evidence="5">Catalyzes the formation of 2'O-methylated cytidine (Cm32) or 2'O-methylated uridine (Um32) at position 32 in tRNA.</text>
</comment>
<keyword evidence="8" id="KW-1185">Reference proteome</keyword>
<sequence length="250" mass="27089">MLDNIRIILVGTSHSGNIGSAARAMKTMGLSRLVLAEPRTEIDGHSMALAAGASSVLQQVVVTDDLASAIADCSLVIGTSARSRTLSWPMLDAREAGQKLAQEAGRGPVALVFGRENHGLNNEELQMCDFHVCIPANPEYSSLNLAQAVQLLSYEIRMAHLAEVPASEAEPVEYPTAQQMAHFYQHLERALLATGFIIKAHPGQIMNKLRRLFGRARPETTELNILRGILTSVERVAGPERSQKSDRGDA</sequence>
<accession>A0ABP9S5D4</accession>
<comment type="similarity">
    <text evidence="1">Belongs to the class IV-like SAM-binding methyltransferase superfamily. RNA methyltransferase TrmH family.</text>
</comment>
<keyword evidence="2 5" id="KW-0489">Methyltransferase</keyword>
<keyword evidence="5" id="KW-0819">tRNA processing</keyword>
<dbReference type="InterPro" id="IPR004384">
    <property type="entry name" value="RNA_MeTrfase_TrmJ/LasT"/>
</dbReference>
<evidence type="ECO:0000313" key="7">
    <source>
        <dbReference type="EMBL" id="GAA5191065.1"/>
    </source>
</evidence>
<dbReference type="PANTHER" id="PTHR42786">
    <property type="entry name" value="TRNA/RRNA METHYLTRANSFERASE"/>
    <property type="match status" value="1"/>
</dbReference>
<keyword evidence="5" id="KW-0963">Cytoplasm</keyword>
<dbReference type="EMBL" id="BAABLF010000009">
    <property type="protein sequence ID" value="GAA5191065.1"/>
    <property type="molecule type" value="Genomic_DNA"/>
</dbReference>
<reference evidence="8" key="1">
    <citation type="journal article" date="2019" name="Int. J. Syst. Evol. Microbiol.">
        <title>The Global Catalogue of Microorganisms (GCM) 10K type strain sequencing project: providing services to taxonomists for standard genome sequencing and annotation.</title>
        <authorList>
            <consortium name="The Broad Institute Genomics Platform"/>
            <consortium name="The Broad Institute Genome Sequencing Center for Infectious Disease"/>
            <person name="Wu L."/>
            <person name="Ma J."/>
        </authorList>
    </citation>
    <scope>NUCLEOTIDE SEQUENCE [LARGE SCALE GENOMIC DNA]</scope>
    <source>
        <strain evidence="8">JCM 18720</strain>
    </source>
</reference>
<comment type="subunit">
    <text evidence="5">Homodimer.</text>
</comment>
<dbReference type="EC" id="2.1.1.200" evidence="5"/>
<evidence type="ECO:0000256" key="4">
    <source>
        <dbReference type="ARBA" id="ARBA00022691"/>
    </source>
</evidence>
<keyword evidence="3" id="KW-0808">Transferase</keyword>
<dbReference type="RefSeq" id="WP_345316643.1">
    <property type="nucleotide sequence ID" value="NZ_BAABLF010000009.1"/>
</dbReference>
<dbReference type="NCBIfam" id="NF011694">
    <property type="entry name" value="PRK15114.1"/>
    <property type="match status" value="1"/>
</dbReference>
<gene>
    <name evidence="5 7" type="primary">trmJ</name>
    <name evidence="7" type="ORF">GCM10025772_17140</name>
</gene>
<evidence type="ECO:0000256" key="5">
    <source>
        <dbReference type="RuleBase" id="RU362024"/>
    </source>
</evidence>
<evidence type="ECO:0000256" key="1">
    <source>
        <dbReference type="ARBA" id="ARBA00007228"/>
    </source>
</evidence>
<dbReference type="CDD" id="cd18093">
    <property type="entry name" value="SpoU-like_TrmJ"/>
    <property type="match status" value="1"/>
</dbReference>
<dbReference type="Pfam" id="PF00588">
    <property type="entry name" value="SpoU_methylase"/>
    <property type="match status" value="1"/>
</dbReference>
<keyword evidence="4 5" id="KW-0949">S-adenosyl-L-methionine</keyword>
<protein>
    <recommendedName>
        <fullName evidence="5">tRNA (cytidine/uridine-2'-O-)-methyltransferase TrmJ</fullName>
        <ecNumber evidence="5">2.1.1.200</ecNumber>
    </recommendedName>
    <alternativeName>
        <fullName evidence="5">tRNA (cytidine(32)/uridine(32)-2'-O)-methyltransferase</fullName>
    </alternativeName>
    <alternativeName>
        <fullName evidence="5">tRNA Cm32/Um32 methyltransferase</fullName>
    </alternativeName>
</protein>
<dbReference type="NCBIfam" id="TIGR00050">
    <property type="entry name" value="rRNA_methyl_1"/>
    <property type="match status" value="1"/>
</dbReference>